<keyword evidence="2" id="KW-1185">Reference proteome</keyword>
<evidence type="ECO:0000313" key="1">
    <source>
        <dbReference type="EMBL" id="CAD8113237.1"/>
    </source>
</evidence>
<accession>A0A8S1QEJ4</accession>
<dbReference type="EMBL" id="CAJJDN010000103">
    <property type="protein sequence ID" value="CAD8113237.1"/>
    <property type="molecule type" value="Genomic_DNA"/>
</dbReference>
<dbReference type="AlphaFoldDB" id="A0A8S1QEJ4"/>
<protein>
    <submittedName>
        <fullName evidence="1">Uncharacterized protein</fullName>
    </submittedName>
</protein>
<gene>
    <name evidence="1" type="ORF">PSON_ATCC_30995.1.T1030009</name>
</gene>
<evidence type="ECO:0000313" key="2">
    <source>
        <dbReference type="Proteomes" id="UP000692954"/>
    </source>
</evidence>
<reference evidence="1" key="1">
    <citation type="submission" date="2021-01" db="EMBL/GenBank/DDBJ databases">
        <authorList>
            <consortium name="Genoscope - CEA"/>
            <person name="William W."/>
        </authorList>
    </citation>
    <scope>NUCLEOTIDE SEQUENCE</scope>
</reference>
<dbReference type="Proteomes" id="UP000692954">
    <property type="component" value="Unassembled WGS sequence"/>
</dbReference>
<name>A0A8S1QEJ4_9CILI</name>
<organism evidence="1 2">
    <name type="scientific">Paramecium sonneborni</name>
    <dbReference type="NCBI Taxonomy" id="65129"/>
    <lineage>
        <taxon>Eukaryota</taxon>
        <taxon>Sar</taxon>
        <taxon>Alveolata</taxon>
        <taxon>Ciliophora</taxon>
        <taxon>Intramacronucleata</taxon>
        <taxon>Oligohymenophorea</taxon>
        <taxon>Peniculida</taxon>
        <taxon>Parameciidae</taxon>
        <taxon>Paramecium</taxon>
    </lineage>
</organism>
<comment type="caution">
    <text evidence="1">The sequence shown here is derived from an EMBL/GenBank/DDBJ whole genome shotgun (WGS) entry which is preliminary data.</text>
</comment>
<sequence>MKNRSQKSSNLLKIYSKTNEIDEKKDKEQKQIQNKSYKQQQVEYEMELIQYCNQILQDLENQSFFEQNSIANHFLYLDNQIRNEKKVNYTIQFDANFIVAAFQLAFDFYKIFVDFYHTQQIQKCKELGQIINQESFEIYLYYFCTYLAVKIL</sequence>
<proteinExistence type="predicted"/>